<protein>
    <submittedName>
        <fullName evidence="10">Lipase 3</fullName>
    </submittedName>
</protein>
<sequence length="871" mass="98352">MGHKTSASYFGVLVILFCCWWFLNLDQIGKCAQYRPYQLRLSYHRGEDCSRRSKPIFDNLSTLEEIQLRGYNASNHKILSEDGYISNIIRISGSFTSPPKGNKPSVLVFHGLAGSSAHWIMQPDGRNLAFTLVNSGYDVWLAGLRGSSSSTEHTRLDSYKDHTYWNFNMNDIATKDLPLFLELIKNETENEQVYFACHSSGCAIWLAGLAELPQLNERFKAGFLLAPALHIGAMYNPIAMVYSMIFETRLDHLIFKLFKGKYDSSSTEISKALGITPEKLCRDWSFLRCGICDNLHFFLYGNDEAQLDYENLPNIVSKLHDNMPEGMLRHQIHNKLSCKFNKFDYGKERNKVEYGSSEPPTYNLEGVRVPVYIFYAESDNMITKVDVEKTRDEIPAHFMRGFYQVEWPLFTHVDFLMAKDADILVYNKILNIMNKSESQEKHETRFGFGRRKCAAYRPANTIQTILAFNGKECRRKVEVVKESISIPILPKANVKISTVAELQLQGYSASTHTILSEDGYYTTVFRISGSITSPPRKGKQSVLLFHGLGSSGRAWIIQPGNRNLANSGYEVWLANGRGSSQSLGHTHLNANKDLSYWNFSFEEMGTKDLPPLIDLMLKETGTEKVYYVCHSAGCAAYLAGLSEIANLNEKFKAGFLLAPSAYMGGAYGPTAKLAQMMVGTPMERVMFSLFRGRLNVGPGALARRFGVPSMENFCSWTARQCGLCATALFASFGADPLQLNFTDISNIIEKGGDNNVLRVFYHLGQNLLSCGFRKYDYGRRKNLIKYGSTQPPTYNLDKMTVPTYIFYGESDNLVTPMDAKRTRDAIPAKYMRGFYQVKWSLFNHMDFLSAVDADILVYHQILDTILALDAG</sequence>
<comment type="caution">
    <text evidence="10">The sequence shown here is derived from an EMBL/GenBank/DDBJ whole genome shotgun (WGS) entry which is preliminary data.</text>
</comment>
<evidence type="ECO:0000256" key="5">
    <source>
        <dbReference type="ARBA" id="ARBA00023098"/>
    </source>
</evidence>
<name>A0A1D2MC63_ORCCI</name>
<evidence type="ECO:0000313" key="10">
    <source>
        <dbReference type="EMBL" id="ODM90501.1"/>
    </source>
</evidence>
<organism evidence="10 11">
    <name type="scientific">Orchesella cincta</name>
    <name type="common">Springtail</name>
    <name type="synonym">Podura cincta</name>
    <dbReference type="NCBI Taxonomy" id="48709"/>
    <lineage>
        <taxon>Eukaryota</taxon>
        <taxon>Metazoa</taxon>
        <taxon>Ecdysozoa</taxon>
        <taxon>Arthropoda</taxon>
        <taxon>Hexapoda</taxon>
        <taxon>Collembola</taxon>
        <taxon>Entomobryomorpha</taxon>
        <taxon>Entomobryoidea</taxon>
        <taxon>Orchesellidae</taxon>
        <taxon>Orchesellinae</taxon>
        <taxon>Orchesella</taxon>
    </lineage>
</organism>
<dbReference type="EMBL" id="LJIJ01001931">
    <property type="protein sequence ID" value="ODM90501.1"/>
    <property type="molecule type" value="Genomic_DNA"/>
</dbReference>
<evidence type="ECO:0000256" key="3">
    <source>
        <dbReference type="ARBA" id="ARBA00022801"/>
    </source>
</evidence>
<dbReference type="STRING" id="48709.A0A1D2MC63"/>
<dbReference type="Pfam" id="PF04083">
    <property type="entry name" value="Abhydro_lipase"/>
    <property type="match status" value="1"/>
</dbReference>
<evidence type="ECO:0000256" key="7">
    <source>
        <dbReference type="SAM" id="Phobius"/>
    </source>
</evidence>
<evidence type="ECO:0000259" key="8">
    <source>
        <dbReference type="Pfam" id="PF00561"/>
    </source>
</evidence>
<evidence type="ECO:0000256" key="1">
    <source>
        <dbReference type="ARBA" id="ARBA00010701"/>
    </source>
</evidence>
<dbReference type="Pfam" id="PF00561">
    <property type="entry name" value="Abhydrolase_1"/>
    <property type="match status" value="1"/>
</dbReference>
<reference evidence="10 11" key="1">
    <citation type="journal article" date="2016" name="Genome Biol. Evol.">
        <title>Gene Family Evolution Reflects Adaptation to Soil Environmental Stressors in the Genome of the Collembolan Orchesella cincta.</title>
        <authorList>
            <person name="Faddeeva-Vakhrusheva A."/>
            <person name="Derks M.F."/>
            <person name="Anvar S.Y."/>
            <person name="Agamennone V."/>
            <person name="Suring W."/>
            <person name="Smit S."/>
            <person name="van Straalen N.M."/>
            <person name="Roelofs D."/>
        </authorList>
    </citation>
    <scope>NUCLEOTIDE SEQUENCE [LARGE SCALE GENOMIC DNA]</scope>
    <source>
        <tissue evidence="10">Mixed pool</tissue>
    </source>
</reference>
<keyword evidence="11" id="KW-1185">Reference proteome</keyword>
<feature type="domain" description="AB hydrolase-1" evidence="8">
    <location>
        <begin position="104"/>
        <end position="399"/>
    </location>
</feature>
<keyword evidence="2" id="KW-0732">Signal</keyword>
<dbReference type="InterPro" id="IPR029058">
    <property type="entry name" value="AB_hydrolase_fold"/>
</dbReference>
<keyword evidence="7" id="KW-0472">Membrane</keyword>
<proteinExistence type="inferred from homology"/>
<dbReference type="InterPro" id="IPR006693">
    <property type="entry name" value="AB_hydrolase_lipase"/>
</dbReference>
<keyword evidence="7" id="KW-1133">Transmembrane helix</keyword>
<dbReference type="GO" id="GO:0016787">
    <property type="term" value="F:hydrolase activity"/>
    <property type="evidence" value="ECO:0007669"/>
    <property type="project" value="UniProtKB-KW"/>
</dbReference>
<dbReference type="PANTHER" id="PTHR11005">
    <property type="entry name" value="LYSOSOMAL ACID LIPASE-RELATED"/>
    <property type="match status" value="1"/>
</dbReference>
<gene>
    <name evidence="10" type="ORF">Ocin01_16180</name>
</gene>
<comment type="similarity">
    <text evidence="1">Belongs to the AB hydrolase superfamily. Lipase family.</text>
</comment>
<keyword evidence="3" id="KW-0378">Hydrolase</keyword>
<dbReference type="Gene3D" id="3.40.50.1820">
    <property type="entry name" value="alpha/beta hydrolase"/>
    <property type="match status" value="2"/>
</dbReference>
<dbReference type="Proteomes" id="UP000094527">
    <property type="component" value="Unassembled WGS sequence"/>
</dbReference>
<dbReference type="InterPro" id="IPR000073">
    <property type="entry name" value="AB_hydrolase_1"/>
</dbReference>
<keyword evidence="7" id="KW-0812">Transmembrane</keyword>
<evidence type="ECO:0000256" key="2">
    <source>
        <dbReference type="ARBA" id="ARBA00022729"/>
    </source>
</evidence>
<dbReference type="OrthoDB" id="9974421at2759"/>
<dbReference type="SUPFAM" id="SSF53474">
    <property type="entry name" value="alpha/beta-Hydrolases"/>
    <property type="match status" value="2"/>
</dbReference>
<dbReference type="GO" id="GO:0016042">
    <property type="term" value="P:lipid catabolic process"/>
    <property type="evidence" value="ECO:0007669"/>
    <property type="project" value="UniProtKB-KW"/>
</dbReference>
<evidence type="ECO:0000256" key="4">
    <source>
        <dbReference type="ARBA" id="ARBA00022963"/>
    </source>
</evidence>
<evidence type="ECO:0000256" key="6">
    <source>
        <dbReference type="ARBA" id="ARBA00023180"/>
    </source>
</evidence>
<keyword evidence="4" id="KW-0442">Lipid degradation</keyword>
<dbReference type="FunFam" id="3.40.50.1820:FF:000057">
    <property type="entry name" value="Lipase"/>
    <property type="match status" value="2"/>
</dbReference>
<dbReference type="AlphaFoldDB" id="A0A1D2MC63"/>
<keyword evidence="5" id="KW-0443">Lipid metabolism</keyword>
<keyword evidence="6" id="KW-0325">Glycoprotein</keyword>
<evidence type="ECO:0000313" key="11">
    <source>
        <dbReference type="Proteomes" id="UP000094527"/>
    </source>
</evidence>
<feature type="transmembrane region" description="Helical" evidence="7">
    <location>
        <begin position="7"/>
        <end position="23"/>
    </location>
</feature>
<evidence type="ECO:0000259" key="9">
    <source>
        <dbReference type="Pfam" id="PF04083"/>
    </source>
</evidence>
<accession>A0A1D2MC63</accession>
<feature type="domain" description="Partial AB-hydrolase lipase" evidence="9">
    <location>
        <begin position="503"/>
        <end position="558"/>
    </location>
</feature>